<feature type="domain" description="F-box" evidence="3">
    <location>
        <begin position="1172"/>
        <end position="1220"/>
    </location>
</feature>
<evidence type="ECO:0000256" key="1">
    <source>
        <dbReference type="SAM" id="MobiDB-lite"/>
    </source>
</evidence>
<feature type="transmembrane region" description="Helical" evidence="2">
    <location>
        <begin position="649"/>
        <end position="671"/>
    </location>
</feature>
<name>A0A8S9USB0_PHYIN</name>
<feature type="transmembrane region" description="Helical" evidence="2">
    <location>
        <begin position="287"/>
        <end position="311"/>
    </location>
</feature>
<feature type="transmembrane region" description="Helical" evidence="2">
    <location>
        <begin position="907"/>
        <end position="931"/>
    </location>
</feature>
<organism evidence="4 5">
    <name type="scientific">Phytophthora infestans</name>
    <name type="common">Potato late blight agent</name>
    <name type="synonym">Botrytis infestans</name>
    <dbReference type="NCBI Taxonomy" id="4787"/>
    <lineage>
        <taxon>Eukaryota</taxon>
        <taxon>Sar</taxon>
        <taxon>Stramenopiles</taxon>
        <taxon>Oomycota</taxon>
        <taxon>Peronosporomycetes</taxon>
        <taxon>Peronosporales</taxon>
        <taxon>Peronosporaceae</taxon>
        <taxon>Phytophthora</taxon>
    </lineage>
</organism>
<feature type="transmembrane region" description="Helical" evidence="2">
    <location>
        <begin position="797"/>
        <end position="815"/>
    </location>
</feature>
<feature type="transmembrane region" description="Helical" evidence="2">
    <location>
        <begin position="960"/>
        <end position="977"/>
    </location>
</feature>
<dbReference type="PROSITE" id="PS50181">
    <property type="entry name" value="FBOX"/>
    <property type="match status" value="1"/>
</dbReference>
<gene>
    <name evidence="4" type="ORF">GN958_ATG07323</name>
</gene>
<feature type="transmembrane region" description="Helical" evidence="2">
    <location>
        <begin position="883"/>
        <end position="901"/>
    </location>
</feature>
<proteinExistence type="predicted"/>
<dbReference type="InterPro" id="IPR001810">
    <property type="entry name" value="F-box_dom"/>
</dbReference>
<reference evidence="4" key="1">
    <citation type="submission" date="2020-03" db="EMBL/GenBank/DDBJ databases">
        <title>Hybrid Assembly of Korean Phytophthora infestans isolates.</title>
        <authorList>
            <person name="Prokchorchik M."/>
            <person name="Lee Y."/>
            <person name="Seo J."/>
            <person name="Cho J.-H."/>
            <person name="Park Y.-E."/>
            <person name="Jang D.-C."/>
            <person name="Im J.-S."/>
            <person name="Choi J.-G."/>
            <person name="Park H.-J."/>
            <person name="Lee G.-B."/>
            <person name="Lee Y.-G."/>
            <person name="Hong S.-Y."/>
            <person name="Cho K."/>
            <person name="Sohn K.H."/>
        </authorList>
    </citation>
    <scope>NUCLEOTIDE SEQUENCE</scope>
    <source>
        <strain evidence="4">KR_2_A2</strain>
    </source>
</reference>
<evidence type="ECO:0000256" key="2">
    <source>
        <dbReference type="SAM" id="Phobius"/>
    </source>
</evidence>
<dbReference type="SUPFAM" id="SSF81383">
    <property type="entry name" value="F-box domain"/>
    <property type="match status" value="1"/>
</dbReference>
<dbReference type="InterPro" id="IPR036047">
    <property type="entry name" value="F-box-like_dom_sf"/>
</dbReference>
<feature type="transmembrane region" description="Helical" evidence="2">
    <location>
        <begin position="98"/>
        <end position="115"/>
    </location>
</feature>
<accession>A0A8S9USB0</accession>
<keyword evidence="2" id="KW-1133">Transmembrane helix</keyword>
<feature type="transmembrane region" description="Helical" evidence="2">
    <location>
        <begin position="177"/>
        <end position="194"/>
    </location>
</feature>
<dbReference type="Proteomes" id="UP000704712">
    <property type="component" value="Unassembled WGS sequence"/>
</dbReference>
<dbReference type="EMBL" id="JAACNO010001006">
    <property type="protein sequence ID" value="KAF4143590.1"/>
    <property type="molecule type" value="Genomic_DNA"/>
</dbReference>
<evidence type="ECO:0000313" key="5">
    <source>
        <dbReference type="Proteomes" id="UP000704712"/>
    </source>
</evidence>
<protein>
    <recommendedName>
        <fullName evidence="3">F-box domain-containing protein</fullName>
    </recommendedName>
</protein>
<feature type="transmembrane region" description="Helical" evidence="2">
    <location>
        <begin position="200"/>
        <end position="226"/>
    </location>
</feature>
<feature type="transmembrane region" description="Helical" evidence="2">
    <location>
        <begin position="1050"/>
        <end position="1074"/>
    </location>
</feature>
<feature type="transmembrane region" description="Helical" evidence="2">
    <location>
        <begin position="577"/>
        <end position="598"/>
    </location>
</feature>
<sequence length="1417" mass="156731">MYQIQRDLSHHPALPVLLNPRQSQKRPTCLSNSPASSPDASRTTSIRASPATALATASWPKVRDRSAPTYELGDLLVSTLKLSSVQPTERRMSRSQSLGVLALEVSLVLTAWLALARGGLSPRVHDVIGGTLLVSSAGACYLSICHVLRRLPGTKRVSELLLDRSNPRSWPHEKRRLFLEVCTWMASVLSLYTASHSGCIAIAVGAVAAALLAFVSDFLAASLHLLETRLDPQQMRGIGGMVWLKVALSYVCVGYIISDTGSKLHSYVFGQDVDEEMQQFQSVDQLVFNYLLITLVGASLILASELLLLCAPTRRAGIVLQGRIVGARKNWERHPLRSLVEVTGTFGATTLYYSTTKDMLLSLQLGTCCGVLLILSGELLASASRPRFVGPPSPQAAVEMPADHWVKLIPVVVMMLYFLFQVYAAIVRAANVPSSSLTLMLSFIAVAATTLTLLALSGRKPSLRELTRTARRLAARFCVGLITLIARKVSYGLPGVLFSCGLSAFCIAFSRECWDDIEVNDGAQLQEISCASPQMIDIPAESTVSKVCPSDTLQSWSDRALSFVKERYPHLYKRVKWTFVGIMVVSTLDMCSTFFAVINQDRLSLSLSQYSAINVVMSASVGYLTSPAPYELHPAALLDTGVKQLKNKWVVFPLHMFVETLVFVGVFVGTFAASSTVFSSLTLAALSGIVVSVGGHWVCSRLELTVGTHMRMQLTATCALLFCLFLITYASMVSLLSIYHYFDSIEAAFCLASFAGIFFLAASELFLMWEPTREVGLLLQRRVTNAKENWQLEPLRSFLELFTWFAVICGSFALYDDLVLALQLGTFSGIAVTLSGEYFRKNRSKLIPWGQGLLADEEVLAAPMSPIGTPSASNAKSNRARPLPIMLLFAYIGSGTFQWIFENMRSLEVTVLLATIAGIAFLCFADMLVLFKPTRWAGVILQDRFINVNQNWREYPVRSFVEFGCFMGVIYGSYAIYHDLVVAVQVGILSGMLVTLGGEQLRNCARAMPLNEADRHEAEKTQILPLPVMSLLGLVGAVAFNIIYTHLRSIEVAFVLATTSGVIFALVGDMFVIWKPTRKVGMILQERILYFRANFATHTRRSWMEVASLCSGWYLSYDFLWPGDLLIAIQFGTTTGITACVCGELTVEYVAEAERRLVAGVSARLAQDPQRDSTFLNLPYEVQFEVAHFLTAEDLLVARATCHKINNMLKAESARFWLHASLRRTIRDHRERSRAHNISHRMGNRARSLVCEAITLVLPKIVGARDPAQVLTSSNEVNRALKWVYLNADWIRKQSLPQLINEGEVNDSALVSLTAGDVAFDVFRHMPDKSSLGITITRNEDFAIERVEVPRGVYDMIQRDPFSFVAAETLSTLEVFSNWHLTVVAFVTMTLIFIGQFSSDLLRAYVLPASFTWWGVR</sequence>
<evidence type="ECO:0000313" key="4">
    <source>
        <dbReference type="EMBL" id="KAF4143590.1"/>
    </source>
</evidence>
<feature type="transmembrane region" description="Helical" evidence="2">
    <location>
        <begin position="719"/>
        <end position="739"/>
    </location>
</feature>
<evidence type="ECO:0000259" key="3">
    <source>
        <dbReference type="PROSITE" id="PS50181"/>
    </source>
</evidence>
<feature type="transmembrane region" description="Helical" evidence="2">
    <location>
        <begin position="405"/>
        <end position="426"/>
    </location>
</feature>
<feature type="transmembrane region" description="Helical" evidence="2">
    <location>
        <begin position="1023"/>
        <end position="1044"/>
    </location>
</feature>
<feature type="transmembrane region" description="Helical" evidence="2">
    <location>
        <begin position="127"/>
        <end position="148"/>
    </location>
</feature>
<feature type="transmembrane region" description="Helical" evidence="2">
    <location>
        <begin position="677"/>
        <end position="698"/>
    </location>
</feature>
<keyword evidence="2" id="KW-0812">Transmembrane</keyword>
<feature type="compositionally biased region" description="Polar residues" evidence="1">
    <location>
        <begin position="20"/>
        <end position="47"/>
    </location>
</feature>
<keyword evidence="2" id="KW-0472">Membrane</keyword>
<feature type="transmembrane region" description="Helical" evidence="2">
    <location>
        <begin position="821"/>
        <end position="839"/>
    </location>
</feature>
<feature type="transmembrane region" description="Helical" evidence="2">
    <location>
        <begin position="745"/>
        <end position="767"/>
    </location>
</feature>
<feature type="transmembrane region" description="Helical" evidence="2">
    <location>
        <begin position="238"/>
        <end position="257"/>
    </location>
</feature>
<comment type="caution">
    <text evidence="4">The sequence shown here is derived from an EMBL/GenBank/DDBJ whole genome shotgun (WGS) entry which is preliminary data.</text>
</comment>
<feature type="region of interest" description="Disordered" evidence="1">
    <location>
        <begin position="13"/>
        <end position="47"/>
    </location>
</feature>
<feature type="transmembrane region" description="Helical" evidence="2">
    <location>
        <begin position="438"/>
        <end position="457"/>
    </location>
</feature>